<organism evidence="1 2">
    <name type="scientific">Parascaris univalens</name>
    <name type="common">Nematode worm</name>
    <dbReference type="NCBI Taxonomy" id="6257"/>
    <lineage>
        <taxon>Eukaryota</taxon>
        <taxon>Metazoa</taxon>
        <taxon>Ecdysozoa</taxon>
        <taxon>Nematoda</taxon>
        <taxon>Chromadorea</taxon>
        <taxon>Rhabditida</taxon>
        <taxon>Spirurina</taxon>
        <taxon>Ascaridomorpha</taxon>
        <taxon>Ascaridoidea</taxon>
        <taxon>Ascarididae</taxon>
        <taxon>Parascaris</taxon>
    </lineage>
</organism>
<accession>A0A915BBC8</accession>
<proteinExistence type="predicted"/>
<reference evidence="2" key="1">
    <citation type="submission" date="2022-11" db="UniProtKB">
        <authorList>
            <consortium name="WormBaseParasite"/>
        </authorList>
    </citation>
    <scope>IDENTIFICATION</scope>
</reference>
<name>A0A915BBC8_PARUN</name>
<evidence type="ECO:0000313" key="2">
    <source>
        <dbReference type="WBParaSite" id="PgR033_g001_t02"/>
    </source>
</evidence>
<sequence>TEVLNFQLLRCCSANPKRLLYPRVNAHIRPIIFYARRFAEVLYSLGICRPVLLLEDPRNRNVAGNEANPIQRRK</sequence>
<evidence type="ECO:0000313" key="1">
    <source>
        <dbReference type="Proteomes" id="UP000887569"/>
    </source>
</evidence>
<dbReference type="Proteomes" id="UP000887569">
    <property type="component" value="Unplaced"/>
</dbReference>
<keyword evidence="1" id="KW-1185">Reference proteome</keyword>
<dbReference type="AlphaFoldDB" id="A0A915BBC8"/>
<dbReference type="WBParaSite" id="PgR033_g001_t02">
    <property type="protein sequence ID" value="PgR033_g001_t02"/>
    <property type="gene ID" value="PgR033_g001"/>
</dbReference>
<protein>
    <submittedName>
        <fullName evidence="2">Uncharacterized protein</fullName>
    </submittedName>
</protein>